<evidence type="ECO:0000256" key="10">
    <source>
        <dbReference type="SAM" id="MobiDB-lite"/>
    </source>
</evidence>
<keyword evidence="4 9" id="KW-0547">Nucleotide-binding</keyword>
<evidence type="ECO:0000256" key="2">
    <source>
        <dbReference type="ARBA" id="ARBA00022527"/>
    </source>
</evidence>
<feature type="compositionally biased region" description="Polar residues" evidence="10">
    <location>
        <begin position="38"/>
        <end position="63"/>
    </location>
</feature>
<feature type="binding site" evidence="9">
    <location>
        <position position="473"/>
    </location>
    <ligand>
        <name>ATP</name>
        <dbReference type="ChEBI" id="CHEBI:30616"/>
    </ligand>
</feature>
<feature type="compositionally biased region" description="Polar residues" evidence="10">
    <location>
        <begin position="139"/>
        <end position="180"/>
    </location>
</feature>
<evidence type="ECO:0000256" key="1">
    <source>
        <dbReference type="ARBA" id="ARBA00012513"/>
    </source>
</evidence>
<gene>
    <name evidence="12" type="primary">NPR1</name>
    <name evidence="12" type="ORF">FIM1_1596</name>
</gene>
<dbReference type="PROSITE" id="PS00108">
    <property type="entry name" value="PROTEIN_KINASE_ST"/>
    <property type="match status" value="1"/>
</dbReference>
<protein>
    <recommendedName>
        <fullName evidence="1">non-specific serine/threonine protein kinase</fullName>
        <ecNumber evidence="1">2.7.11.1</ecNumber>
    </recommendedName>
</protein>
<dbReference type="PANTHER" id="PTHR24343:SF113">
    <property type="entry name" value="NITROGEN PERMEASE REACTIVATOR PROTEIN-RELATED"/>
    <property type="match status" value="1"/>
</dbReference>
<dbReference type="Proteomes" id="UP000422736">
    <property type="component" value="Chromosome 2"/>
</dbReference>
<feature type="region of interest" description="Disordered" evidence="10">
    <location>
        <begin position="678"/>
        <end position="712"/>
    </location>
</feature>
<dbReference type="InterPro" id="IPR000719">
    <property type="entry name" value="Prot_kinase_dom"/>
</dbReference>
<feature type="compositionally biased region" description="Polar residues" evidence="10">
    <location>
        <begin position="697"/>
        <end position="710"/>
    </location>
</feature>
<feature type="region of interest" description="Disordered" evidence="10">
    <location>
        <begin position="134"/>
        <end position="199"/>
    </location>
</feature>
<dbReference type="EC" id="2.7.11.1" evidence="1"/>
<comment type="catalytic activity">
    <reaction evidence="7">
        <text>L-threonyl-[protein] + ATP = O-phospho-L-threonyl-[protein] + ADP + H(+)</text>
        <dbReference type="Rhea" id="RHEA:46608"/>
        <dbReference type="Rhea" id="RHEA-COMP:11060"/>
        <dbReference type="Rhea" id="RHEA-COMP:11605"/>
        <dbReference type="ChEBI" id="CHEBI:15378"/>
        <dbReference type="ChEBI" id="CHEBI:30013"/>
        <dbReference type="ChEBI" id="CHEBI:30616"/>
        <dbReference type="ChEBI" id="CHEBI:61977"/>
        <dbReference type="ChEBI" id="CHEBI:456216"/>
        <dbReference type="EC" id="2.7.11.1"/>
    </reaction>
</comment>
<keyword evidence="2" id="KW-0723">Serine/threonine-protein kinase</keyword>
<evidence type="ECO:0000313" key="12">
    <source>
        <dbReference type="EMBL" id="QGN14922.1"/>
    </source>
</evidence>
<dbReference type="InterPro" id="IPR008271">
    <property type="entry name" value="Ser/Thr_kinase_AS"/>
</dbReference>
<sequence length="795" mass="85654">MSSLTKLLQEKRNQEPTSASSSKSALTSSLKESLAESRNANAQEKQATAGSPLNANPNGTVVSTPVEINHVAQSHGTGSGTTVRQVDSNDDGSLESSYEFSHSFINANSAHTATMYGSSLSNKTLSGSIMISNGKLPQEGNNNTITGRTPSKFGTSIGRQNTLPSLSSSIPYSAPNSNPAHDSATTNSAESSASSSWLDKHGSLPSNISAIDSNVISSPKVDSVEPRFVITKQKLKEKTAMNHEAHKSVSRSNSISSQLGNFFFSKNKDNSPTLVASSYGAGVSQPNHNIHPNNSNNSNAAAANYSSSYSGSHNPSSPLVGNNGSAIPKPIRARASSIYNSSRQPSSSFTDHGIGSPQSFHDGVPQAQYTPKSRHSSVADLKRFFKKHGAGNATSSYSESPPISANMSNISGSSVGFAPGSLGSNDIVYAASQVPTLPFSKRYSKTGENLGAGAGGSVRLMKRVSDGQVFAVKEFRAKFDHESKRDYVKKITSEYCIGTTLRHPNIIATIEIVYENNRIFQVMEYCDYDLFAIVMSNKMSYEEICCCFKQILTGIEYLHSIGLAHRDMKLDNCVINSQGIVKLIDFGAAVVFSYPHSKTLVESSGIVGSDPYLAPEVCIFTKYDPRPVDIWSVAILFACMVLKKFPWKIPKLRDNSFKLFCSGRDCDSLSTLVTRTPKPPSYDNVIQSGTADEPAPKSNNPSDPNNTNIGPQRLLHSLPEECQHIIGRMVDLAPACRANIEEVLNDPWVQSIDMCTVEVDEHGHSTVVPGLDHKHTQVDQSEAHIAGLEKKKKGK</sequence>
<dbReference type="PROSITE" id="PS50011">
    <property type="entry name" value="PROTEIN_KINASE_DOM"/>
    <property type="match status" value="1"/>
</dbReference>
<evidence type="ECO:0000256" key="7">
    <source>
        <dbReference type="ARBA" id="ARBA00047899"/>
    </source>
</evidence>
<feature type="compositionally biased region" description="Polar residues" evidence="10">
    <location>
        <begin position="337"/>
        <end position="350"/>
    </location>
</feature>
<keyword evidence="3" id="KW-0808">Transferase</keyword>
<organism evidence="12 13">
    <name type="scientific">Kluyveromyces marxianus</name>
    <name type="common">Yeast</name>
    <name type="synonym">Candida kefyr</name>
    <dbReference type="NCBI Taxonomy" id="4911"/>
    <lineage>
        <taxon>Eukaryota</taxon>
        <taxon>Fungi</taxon>
        <taxon>Dikarya</taxon>
        <taxon>Ascomycota</taxon>
        <taxon>Saccharomycotina</taxon>
        <taxon>Saccharomycetes</taxon>
        <taxon>Saccharomycetales</taxon>
        <taxon>Saccharomycetaceae</taxon>
        <taxon>Kluyveromyces</taxon>
    </lineage>
</organism>
<dbReference type="SMART" id="SM00220">
    <property type="entry name" value="S_TKc"/>
    <property type="match status" value="1"/>
</dbReference>
<evidence type="ECO:0000256" key="4">
    <source>
        <dbReference type="ARBA" id="ARBA00022741"/>
    </source>
</evidence>
<evidence type="ECO:0000256" key="3">
    <source>
        <dbReference type="ARBA" id="ARBA00022679"/>
    </source>
</evidence>
<evidence type="ECO:0000256" key="9">
    <source>
        <dbReference type="PROSITE-ProRule" id="PRU10141"/>
    </source>
</evidence>
<keyword evidence="5" id="KW-0418">Kinase</keyword>
<keyword evidence="13" id="KW-1185">Reference proteome</keyword>
<comment type="catalytic activity">
    <reaction evidence="8">
        <text>L-seryl-[protein] + ATP = O-phospho-L-seryl-[protein] + ADP + H(+)</text>
        <dbReference type="Rhea" id="RHEA:17989"/>
        <dbReference type="Rhea" id="RHEA-COMP:9863"/>
        <dbReference type="Rhea" id="RHEA-COMP:11604"/>
        <dbReference type="ChEBI" id="CHEBI:15378"/>
        <dbReference type="ChEBI" id="CHEBI:29999"/>
        <dbReference type="ChEBI" id="CHEBI:30616"/>
        <dbReference type="ChEBI" id="CHEBI:83421"/>
        <dbReference type="ChEBI" id="CHEBI:456216"/>
        <dbReference type="EC" id="2.7.11.1"/>
    </reaction>
</comment>
<dbReference type="InterPro" id="IPR017441">
    <property type="entry name" value="Protein_kinase_ATP_BS"/>
</dbReference>
<dbReference type="PROSITE" id="PS00107">
    <property type="entry name" value="PROTEIN_KINASE_ATP"/>
    <property type="match status" value="1"/>
</dbReference>
<evidence type="ECO:0000313" key="13">
    <source>
        <dbReference type="Proteomes" id="UP000422736"/>
    </source>
</evidence>
<dbReference type="PANTHER" id="PTHR24343">
    <property type="entry name" value="SERINE/THREONINE KINASE"/>
    <property type="match status" value="1"/>
</dbReference>
<feature type="compositionally biased region" description="Low complexity" evidence="10">
    <location>
        <begin position="17"/>
        <end position="32"/>
    </location>
</feature>
<feature type="compositionally biased region" description="Polar residues" evidence="10">
    <location>
        <begin position="71"/>
        <end position="86"/>
    </location>
</feature>
<reference evidence="12 13" key="1">
    <citation type="submission" date="2016-03" db="EMBL/GenBank/DDBJ databases">
        <title>How can Kluyveromyces marxianus grow so fast - potential evolutionary course in Saccharomyces Complex revealed by comparative genomics.</title>
        <authorList>
            <person name="Mo W."/>
            <person name="Lu W."/>
            <person name="Yang X."/>
            <person name="Qi J."/>
            <person name="Lv H."/>
        </authorList>
    </citation>
    <scope>NUCLEOTIDE SEQUENCE [LARGE SCALE GENOMIC DNA]</scope>
    <source>
        <strain evidence="12 13">FIM1</strain>
    </source>
</reference>
<reference evidence="12 13" key="2">
    <citation type="submission" date="2019-11" db="EMBL/GenBank/DDBJ databases">
        <authorList>
            <person name="Lu H."/>
        </authorList>
    </citation>
    <scope>NUCLEOTIDE SEQUENCE [LARGE SCALE GENOMIC DNA]</scope>
    <source>
        <strain evidence="12 13">FIM1</strain>
    </source>
</reference>
<proteinExistence type="predicted"/>
<evidence type="ECO:0000259" key="11">
    <source>
        <dbReference type="PROSITE" id="PS50011"/>
    </source>
</evidence>
<dbReference type="SUPFAM" id="SSF56112">
    <property type="entry name" value="Protein kinase-like (PK-like)"/>
    <property type="match status" value="1"/>
</dbReference>
<dbReference type="Pfam" id="PF00069">
    <property type="entry name" value="Pkinase"/>
    <property type="match status" value="1"/>
</dbReference>
<dbReference type="EMBL" id="CP015055">
    <property type="protein sequence ID" value="QGN14922.1"/>
    <property type="molecule type" value="Genomic_DNA"/>
</dbReference>
<dbReference type="InterPro" id="IPR011009">
    <property type="entry name" value="Kinase-like_dom_sf"/>
</dbReference>
<keyword evidence="6 9" id="KW-0067">ATP-binding</keyword>
<evidence type="ECO:0000256" key="8">
    <source>
        <dbReference type="ARBA" id="ARBA00048679"/>
    </source>
</evidence>
<feature type="region of interest" description="Disordered" evidence="10">
    <location>
        <begin position="1"/>
        <end position="96"/>
    </location>
</feature>
<feature type="domain" description="Protein kinase" evidence="11">
    <location>
        <begin position="444"/>
        <end position="749"/>
    </location>
</feature>
<name>A0ABX6ET53_KLUMA</name>
<evidence type="ECO:0000256" key="5">
    <source>
        <dbReference type="ARBA" id="ARBA00022777"/>
    </source>
</evidence>
<feature type="region of interest" description="Disordered" evidence="10">
    <location>
        <begin position="285"/>
        <end position="376"/>
    </location>
</feature>
<dbReference type="Gene3D" id="3.30.200.20">
    <property type="entry name" value="Phosphorylase Kinase, domain 1"/>
    <property type="match status" value="1"/>
</dbReference>
<dbReference type="Gene3D" id="1.10.510.10">
    <property type="entry name" value="Transferase(Phosphotransferase) domain 1"/>
    <property type="match status" value="1"/>
</dbReference>
<feature type="compositionally biased region" description="Low complexity" evidence="10">
    <location>
        <begin position="183"/>
        <end position="196"/>
    </location>
</feature>
<accession>A0ABX6ET53</accession>
<evidence type="ECO:0000256" key="6">
    <source>
        <dbReference type="ARBA" id="ARBA00022840"/>
    </source>
</evidence>
<feature type="compositionally biased region" description="Low complexity" evidence="10">
    <location>
        <begin position="286"/>
        <end position="318"/>
    </location>
</feature>